<evidence type="ECO:0000313" key="2">
    <source>
        <dbReference type="EMBL" id="PRP79946.1"/>
    </source>
</evidence>
<feature type="transmembrane region" description="Helical" evidence="1">
    <location>
        <begin position="107"/>
        <end position="127"/>
    </location>
</feature>
<accession>A0A2P6N7L6</accession>
<keyword evidence="1" id="KW-0812">Transmembrane</keyword>
<dbReference type="InterPro" id="IPR046580">
    <property type="entry name" value="DUF6640"/>
</dbReference>
<dbReference type="Proteomes" id="UP000241769">
    <property type="component" value="Unassembled WGS sequence"/>
</dbReference>
<keyword evidence="3" id="KW-1185">Reference proteome</keyword>
<feature type="transmembrane region" description="Helical" evidence="1">
    <location>
        <begin position="74"/>
        <end position="95"/>
    </location>
</feature>
<keyword evidence="1" id="KW-0472">Membrane</keyword>
<evidence type="ECO:0000313" key="3">
    <source>
        <dbReference type="Proteomes" id="UP000241769"/>
    </source>
</evidence>
<dbReference type="EMBL" id="MDYQ01000165">
    <property type="protein sequence ID" value="PRP79946.1"/>
    <property type="molecule type" value="Genomic_DNA"/>
</dbReference>
<dbReference type="OrthoDB" id="2819018at2759"/>
<dbReference type="STRING" id="1890364.A0A2P6N7L6"/>
<dbReference type="AlphaFoldDB" id="A0A2P6N7L6"/>
<dbReference type="InParanoid" id="A0A2P6N7L6"/>
<keyword evidence="1" id="KW-1133">Transmembrane helix</keyword>
<gene>
    <name evidence="2" type="ORF">PROFUN_05922</name>
</gene>
<proteinExistence type="predicted"/>
<protein>
    <submittedName>
        <fullName evidence="2">Uncharacterized protein</fullName>
    </submittedName>
</protein>
<organism evidence="2 3">
    <name type="scientific">Planoprotostelium fungivorum</name>
    <dbReference type="NCBI Taxonomy" id="1890364"/>
    <lineage>
        <taxon>Eukaryota</taxon>
        <taxon>Amoebozoa</taxon>
        <taxon>Evosea</taxon>
        <taxon>Variosea</taxon>
        <taxon>Cavosteliida</taxon>
        <taxon>Cavosteliaceae</taxon>
        <taxon>Planoprotostelium</taxon>
    </lineage>
</organism>
<name>A0A2P6N7L6_9EUKA</name>
<evidence type="ECO:0000256" key="1">
    <source>
        <dbReference type="SAM" id="Phobius"/>
    </source>
</evidence>
<comment type="caution">
    <text evidence="2">The sequence shown here is derived from an EMBL/GenBank/DDBJ whole genome shotgun (WGS) entry which is preliminary data.</text>
</comment>
<sequence>MFGQIILTLVSLLTGIGPFIADFNKTHVYNPRWPPHAKFHNGQTMSLGLLLGLLTLYYTWRLPSDGSVSSIDSLFTAAITGSIYWLAGMSASFYPGSLAIDPEFGTGFPQLPLFAGAAVGSWVAYILETF</sequence>
<feature type="transmembrane region" description="Helical" evidence="1">
    <location>
        <begin position="45"/>
        <end position="62"/>
    </location>
</feature>
<dbReference type="Pfam" id="PF20345">
    <property type="entry name" value="DUF6640"/>
    <property type="match status" value="1"/>
</dbReference>
<reference evidence="2 3" key="1">
    <citation type="journal article" date="2018" name="Genome Biol. Evol.">
        <title>Multiple Roots of Fruiting Body Formation in Amoebozoa.</title>
        <authorList>
            <person name="Hillmann F."/>
            <person name="Forbes G."/>
            <person name="Novohradska S."/>
            <person name="Ferling I."/>
            <person name="Riege K."/>
            <person name="Groth M."/>
            <person name="Westermann M."/>
            <person name="Marz M."/>
            <person name="Spaller T."/>
            <person name="Winckler T."/>
            <person name="Schaap P."/>
            <person name="Glockner G."/>
        </authorList>
    </citation>
    <scope>NUCLEOTIDE SEQUENCE [LARGE SCALE GENOMIC DNA]</scope>
    <source>
        <strain evidence="2 3">Jena</strain>
    </source>
</reference>